<name>A0ABD1GKY3_SALDI</name>
<dbReference type="Proteomes" id="UP001567538">
    <property type="component" value="Unassembled WGS sequence"/>
</dbReference>
<reference evidence="2 3" key="1">
    <citation type="submission" date="2024-06" db="EMBL/GenBank/DDBJ databases">
        <title>A chromosome level genome sequence of Diviner's sage (Salvia divinorum).</title>
        <authorList>
            <person name="Ford S.A."/>
            <person name="Ro D.-K."/>
            <person name="Ness R.W."/>
            <person name="Phillips M.A."/>
        </authorList>
    </citation>
    <scope>NUCLEOTIDE SEQUENCE [LARGE SCALE GENOMIC DNA]</scope>
    <source>
        <strain evidence="2">SAF-2024a</strain>
        <tissue evidence="2">Leaf</tissue>
    </source>
</reference>
<sequence>MADLWKKDCNLLSIVIWNNINILHDELEMAAISTPRAHIPSSIDTDVHLVNNDVQPRHFKLLAMNLMNCRRDCAREKRDGIALGAKWISTSINRKILIQCPHNSSSRLHSRRALNDGRRSDKTMKRTHGSVGERHASASSYQAHTSPGTTDSPHL</sequence>
<evidence type="ECO:0000313" key="2">
    <source>
        <dbReference type="EMBL" id="KAL1544785.1"/>
    </source>
</evidence>
<gene>
    <name evidence="2" type="primary">E2F3</name>
    <name evidence="2" type="ORF">AAHA92_21590</name>
</gene>
<evidence type="ECO:0000313" key="3">
    <source>
        <dbReference type="Proteomes" id="UP001567538"/>
    </source>
</evidence>
<accession>A0ABD1GKY3</accession>
<comment type="caution">
    <text evidence="2">The sequence shown here is derived from an EMBL/GenBank/DDBJ whole genome shotgun (WGS) entry which is preliminary data.</text>
</comment>
<dbReference type="EMBL" id="JBEAFC010000008">
    <property type="protein sequence ID" value="KAL1544785.1"/>
    <property type="molecule type" value="Genomic_DNA"/>
</dbReference>
<dbReference type="AlphaFoldDB" id="A0ABD1GKY3"/>
<protein>
    <submittedName>
        <fullName evidence="2">E2F transcription factor 3</fullName>
    </submittedName>
</protein>
<proteinExistence type="predicted"/>
<feature type="region of interest" description="Disordered" evidence="1">
    <location>
        <begin position="107"/>
        <end position="155"/>
    </location>
</feature>
<evidence type="ECO:0000256" key="1">
    <source>
        <dbReference type="SAM" id="MobiDB-lite"/>
    </source>
</evidence>
<keyword evidence="3" id="KW-1185">Reference proteome</keyword>
<feature type="compositionally biased region" description="Basic and acidic residues" evidence="1">
    <location>
        <begin position="113"/>
        <end position="124"/>
    </location>
</feature>
<organism evidence="2 3">
    <name type="scientific">Salvia divinorum</name>
    <name type="common">Maria pastora</name>
    <name type="synonym">Diviner's sage</name>
    <dbReference type="NCBI Taxonomy" id="28513"/>
    <lineage>
        <taxon>Eukaryota</taxon>
        <taxon>Viridiplantae</taxon>
        <taxon>Streptophyta</taxon>
        <taxon>Embryophyta</taxon>
        <taxon>Tracheophyta</taxon>
        <taxon>Spermatophyta</taxon>
        <taxon>Magnoliopsida</taxon>
        <taxon>eudicotyledons</taxon>
        <taxon>Gunneridae</taxon>
        <taxon>Pentapetalae</taxon>
        <taxon>asterids</taxon>
        <taxon>lamiids</taxon>
        <taxon>Lamiales</taxon>
        <taxon>Lamiaceae</taxon>
        <taxon>Nepetoideae</taxon>
        <taxon>Mentheae</taxon>
        <taxon>Salviinae</taxon>
        <taxon>Salvia</taxon>
        <taxon>Salvia subgen. Calosphace</taxon>
    </lineage>
</organism>
<feature type="compositionally biased region" description="Polar residues" evidence="1">
    <location>
        <begin position="137"/>
        <end position="155"/>
    </location>
</feature>